<dbReference type="EMBL" id="HBHJ01017728">
    <property type="protein sequence ID" value="CAD9691307.1"/>
    <property type="molecule type" value="Transcribed_RNA"/>
</dbReference>
<name>A0A7S2WJA3_9STRA</name>
<dbReference type="AlphaFoldDB" id="A0A7S2WJA3"/>
<feature type="compositionally biased region" description="Basic and acidic residues" evidence="1">
    <location>
        <begin position="36"/>
        <end position="52"/>
    </location>
</feature>
<sequence length="184" mass="19664">MDKHGPSEDKGHHSLPGDKAEGKGWEDQGPGAKGGGSEDKEHAERPAAEAKAGHTPTVDVTRVEIAPNECPVCDPLTLEMDFLLSQGLPEAQWVVKFLVDSAQERHVVDLGATDVEDYRAGPNSFLFEVPTIDISGIRPGALANCGLLTASLVCGADTIIDVNMVVMVTEEEGDFIRTIYSPLE</sequence>
<dbReference type="Gene3D" id="2.60.40.1490">
    <property type="entry name" value="Histone chaperone ASF1-like"/>
    <property type="match status" value="1"/>
</dbReference>
<dbReference type="GO" id="GO:0006325">
    <property type="term" value="P:chromatin organization"/>
    <property type="evidence" value="ECO:0007669"/>
    <property type="project" value="InterPro"/>
</dbReference>
<dbReference type="GO" id="GO:0005634">
    <property type="term" value="C:nucleus"/>
    <property type="evidence" value="ECO:0007669"/>
    <property type="project" value="InterPro"/>
</dbReference>
<reference evidence="2" key="1">
    <citation type="submission" date="2021-01" db="EMBL/GenBank/DDBJ databases">
        <authorList>
            <person name="Corre E."/>
            <person name="Pelletier E."/>
            <person name="Niang G."/>
            <person name="Scheremetjew M."/>
            <person name="Finn R."/>
            <person name="Kale V."/>
            <person name="Holt S."/>
            <person name="Cochrane G."/>
            <person name="Meng A."/>
            <person name="Brown T."/>
            <person name="Cohen L."/>
        </authorList>
    </citation>
    <scope>NUCLEOTIDE SEQUENCE</scope>
    <source>
        <strain evidence="2">CCMP1243</strain>
    </source>
</reference>
<accession>A0A7S2WJA3</accession>
<dbReference type="SUPFAM" id="SSF101546">
    <property type="entry name" value="ASF1-like"/>
    <property type="match status" value="1"/>
</dbReference>
<dbReference type="InterPro" id="IPR036747">
    <property type="entry name" value="ASF1-like_sf"/>
</dbReference>
<evidence type="ECO:0000256" key="1">
    <source>
        <dbReference type="SAM" id="MobiDB-lite"/>
    </source>
</evidence>
<proteinExistence type="predicted"/>
<evidence type="ECO:0000313" key="2">
    <source>
        <dbReference type="EMBL" id="CAD9691307.1"/>
    </source>
</evidence>
<gene>
    <name evidence="2" type="ORF">RMAR1173_LOCUS11740</name>
</gene>
<protein>
    <submittedName>
        <fullName evidence="2">Uncharacterized protein</fullName>
    </submittedName>
</protein>
<feature type="compositionally biased region" description="Basic and acidic residues" evidence="1">
    <location>
        <begin position="1"/>
        <end position="26"/>
    </location>
</feature>
<organism evidence="2">
    <name type="scientific">Rhizochromulina marina</name>
    <dbReference type="NCBI Taxonomy" id="1034831"/>
    <lineage>
        <taxon>Eukaryota</taxon>
        <taxon>Sar</taxon>
        <taxon>Stramenopiles</taxon>
        <taxon>Ochrophyta</taxon>
        <taxon>Dictyochophyceae</taxon>
        <taxon>Rhizochromulinales</taxon>
        <taxon>Rhizochromulina</taxon>
    </lineage>
</organism>
<feature type="region of interest" description="Disordered" evidence="1">
    <location>
        <begin position="1"/>
        <end position="59"/>
    </location>
</feature>